<name>A0A067MEX2_BOTB1</name>
<dbReference type="AlphaFoldDB" id="A0A067MEX2"/>
<feature type="compositionally biased region" description="Polar residues" evidence="1">
    <location>
        <begin position="41"/>
        <end position="73"/>
    </location>
</feature>
<feature type="region of interest" description="Disordered" evidence="1">
    <location>
        <begin position="1"/>
        <end position="73"/>
    </location>
</feature>
<dbReference type="InParanoid" id="A0A067MEX2"/>
<feature type="compositionally biased region" description="Basic residues" evidence="1">
    <location>
        <begin position="31"/>
        <end position="40"/>
    </location>
</feature>
<gene>
    <name evidence="2" type="ORF">BOTBODRAFT_175586</name>
</gene>
<organism evidence="2 3">
    <name type="scientific">Botryobasidium botryosum (strain FD-172 SS1)</name>
    <dbReference type="NCBI Taxonomy" id="930990"/>
    <lineage>
        <taxon>Eukaryota</taxon>
        <taxon>Fungi</taxon>
        <taxon>Dikarya</taxon>
        <taxon>Basidiomycota</taxon>
        <taxon>Agaricomycotina</taxon>
        <taxon>Agaricomycetes</taxon>
        <taxon>Cantharellales</taxon>
        <taxon>Botryobasidiaceae</taxon>
        <taxon>Botryobasidium</taxon>
    </lineage>
</organism>
<protein>
    <recommendedName>
        <fullName evidence="4">BTB domain-containing protein</fullName>
    </recommendedName>
</protein>
<evidence type="ECO:0000256" key="1">
    <source>
        <dbReference type="SAM" id="MobiDB-lite"/>
    </source>
</evidence>
<evidence type="ECO:0008006" key="4">
    <source>
        <dbReference type="Google" id="ProtNLM"/>
    </source>
</evidence>
<evidence type="ECO:0000313" key="3">
    <source>
        <dbReference type="Proteomes" id="UP000027195"/>
    </source>
</evidence>
<dbReference type="OrthoDB" id="3249359at2759"/>
<sequence length="405" mass="45568">MSSSDTSDSDASTHPESRQGHASISTDKSPKSHQSRKRTTASRPSASGDTSTPNHGSTSISDNNNQKRAKMESNTPVVAFTGAKHEKFWFDDGNVIIRVEDWHFRVYSALLRSKSVFFAGLLVDAQPGAAIDINPSGPRKEVIMGCRVFELQGKKRHFTALLDALFGSLLTTEKPISYFTLSCLLRAAHRWGFPEYEVWARTRLERDWSSDLDSDSRCMSGALDRYAAGVIVLAQECRASELLRPAFYRLVNRSVRDPDCTPTQVLPSASSNTDNLEYNHETVQWSVDDFRLSYDDANTLNALFKYAAVKWRDYSSKPLSRDFLSDKARHKKGPSCDQVLKRIWHSLVTESTFADDVHDPISNLKKLADGIDWEGNGVCALCADQCRKIWREQRHHIWSVLTSSI</sequence>
<dbReference type="Proteomes" id="UP000027195">
    <property type="component" value="Unassembled WGS sequence"/>
</dbReference>
<evidence type="ECO:0000313" key="2">
    <source>
        <dbReference type="EMBL" id="KDQ13265.1"/>
    </source>
</evidence>
<keyword evidence="3" id="KW-1185">Reference proteome</keyword>
<reference evidence="3" key="1">
    <citation type="journal article" date="2014" name="Proc. Natl. Acad. Sci. U.S.A.">
        <title>Extensive sampling of basidiomycete genomes demonstrates inadequacy of the white-rot/brown-rot paradigm for wood decay fungi.</title>
        <authorList>
            <person name="Riley R."/>
            <person name="Salamov A.A."/>
            <person name="Brown D.W."/>
            <person name="Nagy L.G."/>
            <person name="Floudas D."/>
            <person name="Held B.W."/>
            <person name="Levasseur A."/>
            <person name="Lombard V."/>
            <person name="Morin E."/>
            <person name="Otillar R."/>
            <person name="Lindquist E.A."/>
            <person name="Sun H."/>
            <person name="LaButti K.M."/>
            <person name="Schmutz J."/>
            <person name="Jabbour D."/>
            <person name="Luo H."/>
            <person name="Baker S.E."/>
            <person name="Pisabarro A.G."/>
            <person name="Walton J.D."/>
            <person name="Blanchette R.A."/>
            <person name="Henrissat B."/>
            <person name="Martin F."/>
            <person name="Cullen D."/>
            <person name="Hibbett D.S."/>
            <person name="Grigoriev I.V."/>
        </authorList>
    </citation>
    <scope>NUCLEOTIDE SEQUENCE [LARGE SCALE GENOMIC DNA]</scope>
    <source>
        <strain evidence="3">FD-172 SS1</strain>
    </source>
</reference>
<dbReference type="HOGENOM" id="CLU_048296_1_0_1"/>
<dbReference type="EMBL" id="KL198044">
    <property type="protein sequence ID" value="KDQ13265.1"/>
    <property type="molecule type" value="Genomic_DNA"/>
</dbReference>
<proteinExistence type="predicted"/>
<accession>A0A067MEX2</accession>
<feature type="compositionally biased region" description="Low complexity" evidence="1">
    <location>
        <begin position="1"/>
        <end position="10"/>
    </location>
</feature>